<dbReference type="GO" id="GO:0047804">
    <property type="term" value="F:cysteine-S-conjugate beta-lyase activity"/>
    <property type="evidence" value="ECO:0007669"/>
    <property type="project" value="UniProtKB-ARBA"/>
</dbReference>
<comment type="caution">
    <text evidence="5">The sequence shown here is derived from an EMBL/GenBank/DDBJ whole genome shotgun (WGS) entry which is preliminary data.</text>
</comment>
<dbReference type="GO" id="GO:0005737">
    <property type="term" value="C:cytoplasm"/>
    <property type="evidence" value="ECO:0007669"/>
    <property type="project" value="TreeGrafter"/>
</dbReference>
<evidence type="ECO:0000256" key="4">
    <source>
        <dbReference type="RuleBase" id="RU362118"/>
    </source>
</evidence>
<accession>A0A8H5XUD4</accession>
<reference evidence="5 6" key="1">
    <citation type="submission" date="2020-05" db="EMBL/GenBank/DDBJ databases">
        <title>Identification and distribution of gene clusters putatively required for synthesis of sphingolipid metabolism inhibitors in phylogenetically diverse species of the filamentous fungus Fusarium.</title>
        <authorList>
            <person name="Kim H.-S."/>
            <person name="Busman M."/>
            <person name="Brown D.W."/>
            <person name="Divon H."/>
            <person name="Uhlig S."/>
            <person name="Proctor R.H."/>
        </authorList>
    </citation>
    <scope>NUCLEOTIDE SEQUENCE [LARGE SCALE GENOMIC DNA]</scope>
    <source>
        <strain evidence="5 6">NRRL 66235</strain>
    </source>
</reference>
<dbReference type="OrthoDB" id="4418812at2759"/>
<dbReference type="InterPro" id="IPR015421">
    <property type="entry name" value="PyrdxlP-dep_Trfase_major"/>
</dbReference>
<dbReference type="AlphaFoldDB" id="A0A8H5XUD4"/>
<dbReference type="PANTHER" id="PTHR11808:SF50">
    <property type="entry name" value="CYSTATHIONINE BETA-LYASE"/>
    <property type="match status" value="1"/>
</dbReference>
<dbReference type="InterPro" id="IPR015424">
    <property type="entry name" value="PyrdxlP-dep_Trfase"/>
</dbReference>
<evidence type="ECO:0000313" key="5">
    <source>
        <dbReference type="EMBL" id="KAF5700268.1"/>
    </source>
</evidence>
<name>A0A8H5XUD4_9HYPO</name>
<dbReference type="Proteomes" id="UP000544331">
    <property type="component" value="Unassembled WGS sequence"/>
</dbReference>
<evidence type="ECO:0000256" key="1">
    <source>
        <dbReference type="ARBA" id="ARBA00001933"/>
    </source>
</evidence>
<dbReference type="GO" id="GO:0030170">
    <property type="term" value="F:pyridoxal phosphate binding"/>
    <property type="evidence" value="ECO:0007669"/>
    <property type="project" value="InterPro"/>
</dbReference>
<keyword evidence="2 4" id="KW-0663">Pyridoxal phosphate</keyword>
<sequence>MERRNGQPFQRIDLRSSEGSILSIAETFSRLLSSLKATTATIKQRFDERAGIEKKISARVDDWCVDVFMETYSRLEQLSSELEMQLAITKGLNQVPNQVASTMTKFILTPWQMEERYRALIQMQSYLGSFFERASPAYDQAGTIWWFDPSYHQSKGLNYDRYGAPDVKESEARLLKALGLGHEKLPLKLLLTSSGVAAFTVLHQFLMSKVLVAGDTIVISPYLYFECFEHLRMISHLRVVNSSTFDAEDIISTAEKYNAKAVYLDPMANTIGLETTDVRRLSQLTLNREGWADKFLIIDGTLISGGMRVYDWFDQPSHPNVLYYESAHKYIQMGMDIIMCGFAVFPEVYHETIGLIRQVTGTTLYSRQANVLPPIDYDIHQSRMHWLTTNAEKLYHLLEKTNSTVAQFNFPTHWRRMGWGHGGNVVTIRLLGEQMNERSSLDRFTSLVLRAADEEGVAMTKGGGLGFSVTRIWPSTPFIRNEDPYMRISVGIDPDEVEPVARAICKGLDRHCRASGSPMEQWRLRENWVVREDGPVKTNGYHKANGLHKENSLVKRGSAYFDPSR</sequence>
<dbReference type="PANTHER" id="PTHR11808">
    <property type="entry name" value="TRANS-SULFURATION ENZYME FAMILY MEMBER"/>
    <property type="match status" value="1"/>
</dbReference>
<dbReference type="InterPro" id="IPR000277">
    <property type="entry name" value="Cys/Met-Metab_PyrdxlP-dep_enz"/>
</dbReference>
<dbReference type="GO" id="GO:0019346">
    <property type="term" value="P:transsulfuration"/>
    <property type="evidence" value="ECO:0007669"/>
    <property type="project" value="InterPro"/>
</dbReference>
<dbReference type="SUPFAM" id="SSF53383">
    <property type="entry name" value="PLP-dependent transferases"/>
    <property type="match status" value="1"/>
</dbReference>
<dbReference type="Gene3D" id="3.40.640.10">
    <property type="entry name" value="Type I PLP-dependent aspartate aminotransferase-like (Major domain)"/>
    <property type="match status" value="1"/>
</dbReference>
<dbReference type="EMBL" id="JAAOAN010000746">
    <property type="protein sequence ID" value="KAF5700268.1"/>
    <property type="molecule type" value="Genomic_DNA"/>
</dbReference>
<gene>
    <name evidence="5" type="ORF">FMUND_14404</name>
</gene>
<keyword evidence="6" id="KW-1185">Reference proteome</keyword>
<evidence type="ECO:0000256" key="2">
    <source>
        <dbReference type="ARBA" id="ARBA00022898"/>
    </source>
</evidence>
<organism evidence="5 6">
    <name type="scientific">Fusarium mundagurra</name>
    <dbReference type="NCBI Taxonomy" id="1567541"/>
    <lineage>
        <taxon>Eukaryota</taxon>
        <taxon>Fungi</taxon>
        <taxon>Dikarya</taxon>
        <taxon>Ascomycota</taxon>
        <taxon>Pezizomycotina</taxon>
        <taxon>Sordariomycetes</taxon>
        <taxon>Hypocreomycetidae</taxon>
        <taxon>Hypocreales</taxon>
        <taxon>Nectriaceae</taxon>
        <taxon>Fusarium</taxon>
        <taxon>Fusarium fujikuroi species complex</taxon>
    </lineage>
</organism>
<comment type="similarity">
    <text evidence="4">Belongs to the trans-sulfuration enzymes family.</text>
</comment>
<evidence type="ECO:0000256" key="3">
    <source>
        <dbReference type="ARBA" id="ARBA00023239"/>
    </source>
</evidence>
<comment type="cofactor">
    <cofactor evidence="1 4">
        <name>pyridoxal 5'-phosphate</name>
        <dbReference type="ChEBI" id="CHEBI:597326"/>
    </cofactor>
</comment>
<dbReference type="Pfam" id="PF01053">
    <property type="entry name" value="Cys_Met_Meta_PP"/>
    <property type="match status" value="1"/>
</dbReference>
<proteinExistence type="inferred from homology"/>
<protein>
    <submittedName>
        <fullName evidence="5">Pyridoxal-phosphate dependent enzyme</fullName>
    </submittedName>
</protein>
<evidence type="ECO:0000313" key="6">
    <source>
        <dbReference type="Proteomes" id="UP000544331"/>
    </source>
</evidence>
<keyword evidence="3" id="KW-0456">Lyase</keyword>